<name>A0A1M5B8A5_9BACL</name>
<evidence type="ECO:0000313" key="3">
    <source>
        <dbReference type="Proteomes" id="UP000184476"/>
    </source>
</evidence>
<dbReference type="Pfam" id="PF21812">
    <property type="entry name" value="DUF6881"/>
    <property type="match status" value="1"/>
</dbReference>
<dbReference type="Proteomes" id="UP000184476">
    <property type="component" value="Unassembled WGS sequence"/>
</dbReference>
<organism evidence="2 3">
    <name type="scientific">Seinonella peptonophila</name>
    <dbReference type="NCBI Taxonomy" id="112248"/>
    <lineage>
        <taxon>Bacteria</taxon>
        <taxon>Bacillati</taxon>
        <taxon>Bacillota</taxon>
        <taxon>Bacilli</taxon>
        <taxon>Bacillales</taxon>
        <taxon>Thermoactinomycetaceae</taxon>
        <taxon>Seinonella</taxon>
    </lineage>
</organism>
<keyword evidence="3" id="KW-1185">Reference proteome</keyword>
<gene>
    <name evidence="2" type="ORF">SAMN05444392_11930</name>
</gene>
<accession>A0A1M5B8A5</accession>
<evidence type="ECO:0000259" key="1">
    <source>
        <dbReference type="Pfam" id="PF21812"/>
    </source>
</evidence>
<reference evidence="2 3" key="1">
    <citation type="submission" date="2016-11" db="EMBL/GenBank/DDBJ databases">
        <authorList>
            <person name="Jaros S."/>
            <person name="Januszkiewicz K."/>
            <person name="Wedrychowicz H."/>
        </authorList>
    </citation>
    <scope>NUCLEOTIDE SEQUENCE [LARGE SCALE GENOMIC DNA]</scope>
    <source>
        <strain evidence="2 3">DSM 44666</strain>
    </source>
</reference>
<proteinExistence type="predicted"/>
<dbReference type="EMBL" id="FQVL01000019">
    <property type="protein sequence ID" value="SHF38636.1"/>
    <property type="molecule type" value="Genomic_DNA"/>
</dbReference>
<feature type="domain" description="DUF6881" evidence="1">
    <location>
        <begin position="2"/>
        <end position="88"/>
    </location>
</feature>
<dbReference type="AlphaFoldDB" id="A0A1M5B8A5"/>
<dbReference type="RefSeq" id="WP_073158152.1">
    <property type="nucleotide sequence ID" value="NZ_FQVL01000019.1"/>
</dbReference>
<protein>
    <recommendedName>
        <fullName evidence="1">DUF6881 domain-containing protein</fullName>
    </recommendedName>
</protein>
<sequence>MEYLCITWKYRSEEDPLEYYIEIDQKRFETRKVETYQNQEFCYTSEEIELGTYLSPLPTPTLEELEEDEEIEVVRITKEEFEKVWKLATFDDTTKKRTMWSNNF</sequence>
<dbReference type="InterPro" id="IPR049248">
    <property type="entry name" value="DUF6881"/>
</dbReference>
<evidence type="ECO:0000313" key="2">
    <source>
        <dbReference type="EMBL" id="SHF38636.1"/>
    </source>
</evidence>